<evidence type="ECO:0000313" key="3">
    <source>
        <dbReference type="Proteomes" id="UP001321450"/>
    </source>
</evidence>
<reference evidence="3" key="1">
    <citation type="journal article" date="2024" name="Int. J. Syst. Evol. Microbiol.">
        <title>Methylomarinovum tepidoasis sp. nov., a moderately thermophilic methanotroph of the family Methylothermaceae isolated from a deep-sea hydrothermal field.</title>
        <authorList>
            <person name="Hirayama H."/>
            <person name="Takaki Y."/>
            <person name="Abe M."/>
            <person name="Miyazaki M."/>
            <person name="Uematsu K."/>
            <person name="Matsui Y."/>
            <person name="Takai K."/>
        </authorList>
    </citation>
    <scope>NUCLEOTIDE SEQUENCE [LARGE SCALE GENOMIC DNA]</scope>
    <source>
        <strain evidence="3">IN45</strain>
    </source>
</reference>
<dbReference type="EMBL" id="AP024718">
    <property type="protein sequence ID" value="BCX88527.1"/>
    <property type="molecule type" value="Genomic_DNA"/>
</dbReference>
<dbReference type="Proteomes" id="UP001321450">
    <property type="component" value="Chromosome"/>
</dbReference>
<dbReference type="AlphaFoldDB" id="A0AAU9C4T0"/>
<dbReference type="Pfam" id="PF08670">
    <property type="entry name" value="MEKHLA"/>
    <property type="match status" value="1"/>
</dbReference>
<keyword evidence="3" id="KW-1185">Reference proteome</keyword>
<dbReference type="InterPro" id="IPR013978">
    <property type="entry name" value="MEKHLA"/>
</dbReference>
<gene>
    <name evidence="2" type="ORF">MIN45_P0896</name>
</gene>
<dbReference type="SUPFAM" id="SSF55785">
    <property type="entry name" value="PYP-like sensor domain (PAS domain)"/>
    <property type="match status" value="1"/>
</dbReference>
<evidence type="ECO:0000259" key="1">
    <source>
        <dbReference type="Pfam" id="PF08670"/>
    </source>
</evidence>
<organism evidence="2 3">
    <name type="scientific">Methylomarinovum tepidoasis</name>
    <dbReference type="NCBI Taxonomy" id="2840183"/>
    <lineage>
        <taxon>Bacteria</taxon>
        <taxon>Pseudomonadati</taxon>
        <taxon>Pseudomonadota</taxon>
        <taxon>Gammaproteobacteria</taxon>
        <taxon>Methylococcales</taxon>
        <taxon>Methylothermaceae</taxon>
        <taxon>Methylomarinovum</taxon>
    </lineage>
</organism>
<protein>
    <recommendedName>
        <fullName evidence="1">MEKHLA domain-containing protein</fullName>
    </recommendedName>
</protein>
<name>A0AAU9C4T0_9GAMM</name>
<proteinExistence type="predicted"/>
<dbReference type="KEGG" id="meiy:MIN45_P0896"/>
<dbReference type="InterPro" id="IPR035965">
    <property type="entry name" value="PAS-like_dom_sf"/>
</dbReference>
<dbReference type="RefSeq" id="WP_286293680.1">
    <property type="nucleotide sequence ID" value="NZ_AP024718.1"/>
</dbReference>
<evidence type="ECO:0000313" key="2">
    <source>
        <dbReference type="EMBL" id="BCX88527.1"/>
    </source>
</evidence>
<accession>A0AAU9C4T0</accession>
<sequence>MSDYRRAPLTPPSPANAWLAEHTERLRCSFHHWTGRDLVDPALDPVAAARWLYQAPFALVSHDDQADPCFNYANLTAQRLFERRWEEFVGLPSRLSAEAPLREERRRLLEQVSRHGYIDDYRGVRISRSGRRFLIEQATVWNVLDIQGRLIGQAACFSRWRWLGMP</sequence>
<feature type="domain" description="MEKHLA" evidence="1">
    <location>
        <begin position="21"/>
        <end position="162"/>
    </location>
</feature>